<accession>A0ABR2TY43</accession>
<organism evidence="5 6">
    <name type="scientific">Hibiscus sabdariffa</name>
    <name type="common">roselle</name>
    <dbReference type="NCBI Taxonomy" id="183260"/>
    <lineage>
        <taxon>Eukaryota</taxon>
        <taxon>Viridiplantae</taxon>
        <taxon>Streptophyta</taxon>
        <taxon>Embryophyta</taxon>
        <taxon>Tracheophyta</taxon>
        <taxon>Spermatophyta</taxon>
        <taxon>Magnoliopsida</taxon>
        <taxon>eudicotyledons</taxon>
        <taxon>Gunneridae</taxon>
        <taxon>Pentapetalae</taxon>
        <taxon>rosids</taxon>
        <taxon>malvids</taxon>
        <taxon>Malvales</taxon>
        <taxon>Malvaceae</taxon>
        <taxon>Malvoideae</taxon>
        <taxon>Hibiscus</taxon>
    </lineage>
</organism>
<dbReference type="InterPro" id="IPR041118">
    <property type="entry name" value="Rx_N"/>
</dbReference>
<reference evidence="5 6" key="1">
    <citation type="journal article" date="2024" name="G3 (Bethesda)">
        <title>Genome assembly of Hibiscus sabdariffa L. provides insights into metabolisms of medicinal natural products.</title>
        <authorList>
            <person name="Kim T."/>
        </authorList>
    </citation>
    <scope>NUCLEOTIDE SEQUENCE [LARGE SCALE GENOMIC DNA]</scope>
    <source>
        <strain evidence="5">TK-2024</strain>
        <tissue evidence="5">Old leaves</tissue>
    </source>
</reference>
<comment type="caution">
    <text evidence="5">The sequence shown here is derived from an EMBL/GenBank/DDBJ whole genome shotgun (WGS) entry which is preliminary data.</text>
</comment>
<name>A0ABR2TY43_9ROSI</name>
<keyword evidence="6" id="KW-1185">Reference proteome</keyword>
<evidence type="ECO:0000256" key="3">
    <source>
        <dbReference type="ARBA" id="ARBA00022821"/>
    </source>
</evidence>
<evidence type="ECO:0000313" key="6">
    <source>
        <dbReference type="Proteomes" id="UP001396334"/>
    </source>
</evidence>
<evidence type="ECO:0000256" key="2">
    <source>
        <dbReference type="ARBA" id="ARBA00022741"/>
    </source>
</evidence>
<keyword evidence="2" id="KW-0547">Nucleotide-binding</keyword>
<feature type="domain" description="Disease resistance N-terminal" evidence="4">
    <location>
        <begin position="11"/>
        <end position="90"/>
    </location>
</feature>
<sequence length="92" mass="10502">MAESFVFNIAENVISKLSDLVHPEISLAWGNRGNLGKLGNTLTTIKAALLEAEEKQARRHQLRVWLQRLRDACHDTEDVLDEFEIEASSERR</sequence>
<dbReference type="EMBL" id="JBBPBN010000004">
    <property type="protein sequence ID" value="KAK9042370.1"/>
    <property type="molecule type" value="Genomic_DNA"/>
</dbReference>
<evidence type="ECO:0000313" key="5">
    <source>
        <dbReference type="EMBL" id="KAK9042370.1"/>
    </source>
</evidence>
<proteinExistence type="predicted"/>
<dbReference type="Proteomes" id="UP001396334">
    <property type="component" value="Unassembled WGS sequence"/>
</dbReference>
<evidence type="ECO:0000256" key="1">
    <source>
        <dbReference type="ARBA" id="ARBA00022737"/>
    </source>
</evidence>
<keyword evidence="3" id="KW-0611">Plant defense</keyword>
<gene>
    <name evidence="5" type="ORF">V6N11_017445</name>
</gene>
<dbReference type="Gene3D" id="1.20.5.4130">
    <property type="match status" value="1"/>
</dbReference>
<evidence type="ECO:0000259" key="4">
    <source>
        <dbReference type="Pfam" id="PF18052"/>
    </source>
</evidence>
<protein>
    <recommendedName>
        <fullName evidence="4">Disease resistance N-terminal domain-containing protein</fullName>
    </recommendedName>
</protein>
<dbReference type="Pfam" id="PF18052">
    <property type="entry name" value="Rx_N"/>
    <property type="match status" value="1"/>
</dbReference>
<keyword evidence="1" id="KW-0677">Repeat</keyword>